<evidence type="ECO:0000256" key="4">
    <source>
        <dbReference type="SAM" id="MobiDB-lite"/>
    </source>
</evidence>
<dbReference type="PIRSF" id="PIRSF037511">
    <property type="entry name" value="Transl_init_SUI1_pro"/>
    <property type="match status" value="1"/>
</dbReference>
<dbReference type="InterPro" id="IPR050318">
    <property type="entry name" value="DENR/SUI1_TIF"/>
</dbReference>
<dbReference type="PANTHER" id="PTHR12789">
    <property type="entry name" value="DENSITY-REGULATED PROTEIN HOMOLOG"/>
    <property type="match status" value="1"/>
</dbReference>
<gene>
    <name evidence="6" type="ORF">EHSB41UT_01838</name>
</gene>
<evidence type="ECO:0000256" key="1">
    <source>
        <dbReference type="ARBA" id="ARBA00005422"/>
    </source>
</evidence>
<dbReference type="GO" id="GO:0001731">
    <property type="term" value="P:formation of translation preinitiation complex"/>
    <property type="evidence" value="ECO:0007669"/>
    <property type="project" value="TreeGrafter"/>
</dbReference>
<feature type="compositionally biased region" description="Basic and acidic residues" evidence="4">
    <location>
        <begin position="22"/>
        <end position="35"/>
    </location>
</feature>
<dbReference type="EMBL" id="FWPT01000004">
    <property type="protein sequence ID" value="SMA45086.1"/>
    <property type="molecule type" value="Genomic_DNA"/>
</dbReference>
<feature type="domain" description="SUI1" evidence="5">
    <location>
        <begin position="47"/>
        <end position="107"/>
    </location>
</feature>
<evidence type="ECO:0000256" key="3">
    <source>
        <dbReference type="ARBA" id="ARBA00022917"/>
    </source>
</evidence>
<dbReference type="Pfam" id="PF01253">
    <property type="entry name" value="SUI1"/>
    <property type="match status" value="1"/>
</dbReference>
<keyword evidence="3" id="KW-0648">Protein biosynthesis</keyword>
<evidence type="ECO:0000256" key="2">
    <source>
        <dbReference type="ARBA" id="ARBA00022845"/>
    </source>
</evidence>
<dbReference type="SUPFAM" id="SSF55159">
    <property type="entry name" value="eIF1-like"/>
    <property type="match status" value="1"/>
</dbReference>
<dbReference type="InterPro" id="IPR036877">
    <property type="entry name" value="SUI1_dom_sf"/>
</dbReference>
<accession>A0A1X7AIY6</accession>
<feature type="region of interest" description="Disordered" evidence="4">
    <location>
        <begin position="1"/>
        <end position="35"/>
    </location>
</feature>
<keyword evidence="7" id="KW-1185">Reference proteome</keyword>
<keyword evidence="2" id="KW-0810">Translation regulation</keyword>
<evidence type="ECO:0000313" key="7">
    <source>
        <dbReference type="Proteomes" id="UP000196573"/>
    </source>
</evidence>
<keyword evidence="6" id="KW-0396">Initiation factor</keyword>
<dbReference type="GO" id="GO:0003743">
    <property type="term" value="F:translation initiation factor activity"/>
    <property type="evidence" value="ECO:0007669"/>
    <property type="project" value="UniProtKB-KW"/>
</dbReference>
<dbReference type="NCBIfam" id="TIGR01158">
    <property type="entry name" value="SUI1_rel"/>
    <property type="match status" value="1"/>
</dbReference>
<dbReference type="CDD" id="cd11567">
    <property type="entry name" value="YciH_like"/>
    <property type="match status" value="1"/>
</dbReference>
<dbReference type="OrthoDB" id="9792915at2"/>
<dbReference type="PROSITE" id="PS50296">
    <property type="entry name" value="SUI1"/>
    <property type="match status" value="1"/>
</dbReference>
<reference evidence="6 7" key="1">
    <citation type="submission" date="2017-03" db="EMBL/GenBank/DDBJ databases">
        <authorList>
            <person name="Afonso C.L."/>
            <person name="Miller P.J."/>
            <person name="Scott M.A."/>
            <person name="Spackman E."/>
            <person name="Goraichik I."/>
            <person name="Dimitrov K.M."/>
            <person name="Suarez D.L."/>
            <person name="Swayne D.E."/>
        </authorList>
    </citation>
    <scope>NUCLEOTIDE SEQUENCE [LARGE SCALE GENOMIC DNA]</scope>
    <source>
        <strain evidence="6">SB41UT1</strain>
    </source>
</reference>
<dbReference type="GO" id="GO:0003729">
    <property type="term" value="F:mRNA binding"/>
    <property type="evidence" value="ECO:0007669"/>
    <property type="project" value="TreeGrafter"/>
</dbReference>
<dbReference type="InterPro" id="IPR005872">
    <property type="entry name" value="SUI1_arc_bac"/>
</dbReference>
<evidence type="ECO:0000313" key="6">
    <source>
        <dbReference type="EMBL" id="SMA45086.1"/>
    </source>
</evidence>
<name>A0A1X7AIY6_9GAMM</name>
<proteinExistence type="inferred from homology"/>
<dbReference type="InterPro" id="IPR001950">
    <property type="entry name" value="SUI1"/>
</dbReference>
<dbReference type="GO" id="GO:0006417">
    <property type="term" value="P:regulation of translation"/>
    <property type="evidence" value="ECO:0007669"/>
    <property type="project" value="UniProtKB-KW"/>
</dbReference>
<dbReference type="AlphaFoldDB" id="A0A1X7AIY6"/>
<dbReference type="GO" id="GO:0002188">
    <property type="term" value="P:translation reinitiation"/>
    <property type="evidence" value="ECO:0007669"/>
    <property type="project" value="TreeGrafter"/>
</dbReference>
<dbReference type="RefSeq" id="WP_087109110.1">
    <property type="nucleotide sequence ID" value="NZ_CBCSCN010000002.1"/>
</dbReference>
<protein>
    <submittedName>
        <fullName evidence="6">Translation initiation factor Sui1</fullName>
    </submittedName>
</protein>
<dbReference type="Gene3D" id="3.30.780.10">
    <property type="entry name" value="SUI1-like domain"/>
    <property type="match status" value="1"/>
</dbReference>
<dbReference type="PANTHER" id="PTHR12789:SF0">
    <property type="entry name" value="DENSITY-REGULATED PROTEIN"/>
    <property type="match status" value="1"/>
</dbReference>
<organism evidence="6 7">
    <name type="scientific">Parendozoicomonas haliclonae</name>
    <dbReference type="NCBI Taxonomy" id="1960125"/>
    <lineage>
        <taxon>Bacteria</taxon>
        <taxon>Pseudomonadati</taxon>
        <taxon>Pseudomonadota</taxon>
        <taxon>Gammaproteobacteria</taxon>
        <taxon>Oceanospirillales</taxon>
        <taxon>Endozoicomonadaceae</taxon>
        <taxon>Parendozoicomonas</taxon>
    </lineage>
</organism>
<sequence length="115" mass="12124">MAKYSSDNDGGSRLVYSTELGGRVKEEKAKDDVPETDGVVRVRPEKKGRGGKTVTVITGLPMSGNDLKGFAKQLKKRCGGGGAVKDGAIELQGDHVDTMVAELIKQGYNAKRSGG</sequence>
<dbReference type="Proteomes" id="UP000196573">
    <property type="component" value="Unassembled WGS sequence"/>
</dbReference>
<evidence type="ECO:0000259" key="5">
    <source>
        <dbReference type="PROSITE" id="PS50296"/>
    </source>
</evidence>
<comment type="similarity">
    <text evidence="1">Belongs to the SUI1 family.</text>
</comment>